<dbReference type="RefSeq" id="WP_008943993.1">
    <property type="nucleotide sequence ID" value="NZ_RBIG01000003.1"/>
</dbReference>
<keyword evidence="1" id="KW-0812">Transmembrane</keyword>
<keyword evidence="1" id="KW-0472">Membrane</keyword>
<proteinExistence type="predicted"/>
<sequence>MSLRTLFTEHPKSVGESYFEHMGMAFSFSGRMLVAGLACFIHGVFPFLCVKTGSMAITELHGRMVTNRSKLDRQQVSAAHQGAGD</sequence>
<dbReference type="Proteomes" id="UP000277424">
    <property type="component" value="Unassembled WGS sequence"/>
</dbReference>
<dbReference type="EMBL" id="RBIG01000003">
    <property type="protein sequence ID" value="RKQ68313.1"/>
    <property type="molecule type" value="Genomic_DNA"/>
</dbReference>
<comment type="caution">
    <text evidence="2">The sequence shown here is derived from an EMBL/GenBank/DDBJ whole genome shotgun (WGS) entry which is preliminary data.</text>
</comment>
<accession>A0A420WBF2</accession>
<evidence type="ECO:0000256" key="1">
    <source>
        <dbReference type="SAM" id="Phobius"/>
    </source>
</evidence>
<dbReference type="Pfam" id="PF19883">
    <property type="entry name" value="DUF6356"/>
    <property type="match status" value="1"/>
</dbReference>
<organism evidence="2 3">
    <name type="scientific">Oceanibaculum indicum</name>
    <dbReference type="NCBI Taxonomy" id="526216"/>
    <lineage>
        <taxon>Bacteria</taxon>
        <taxon>Pseudomonadati</taxon>
        <taxon>Pseudomonadota</taxon>
        <taxon>Alphaproteobacteria</taxon>
        <taxon>Rhodospirillales</taxon>
        <taxon>Oceanibaculaceae</taxon>
        <taxon>Oceanibaculum</taxon>
    </lineage>
</organism>
<protein>
    <recommendedName>
        <fullName evidence="4">Type 1 capsular polysaccharide biosynthesis protein J</fullName>
    </recommendedName>
</protein>
<dbReference type="InterPro" id="IPR045936">
    <property type="entry name" value="DUF6356"/>
</dbReference>
<keyword evidence="1" id="KW-1133">Transmembrane helix</keyword>
<evidence type="ECO:0000313" key="2">
    <source>
        <dbReference type="EMBL" id="RKQ68313.1"/>
    </source>
</evidence>
<gene>
    <name evidence="2" type="ORF">BCL74_2791</name>
</gene>
<feature type="transmembrane region" description="Helical" evidence="1">
    <location>
        <begin position="32"/>
        <end position="50"/>
    </location>
</feature>
<reference evidence="2 3" key="1">
    <citation type="submission" date="2018-10" db="EMBL/GenBank/DDBJ databases">
        <title>Comparative analysis of microorganisms from saline springs in Andes Mountain Range, Colombia.</title>
        <authorList>
            <person name="Rubin E."/>
        </authorList>
    </citation>
    <scope>NUCLEOTIDE SEQUENCE [LARGE SCALE GENOMIC DNA]</scope>
    <source>
        <strain evidence="2 3">USBA 36</strain>
    </source>
</reference>
<evidence type="ECO:0008006" key="4">
    <source>
        <dbReference type="Google" id="ProtNLM"/>
    </source>
</evidence>
<name>A0A420WBF2_9PROT</name>
<dbReference type="AlphaFoldDB" id="A0A420WBF2"/>
<evidence type="ECO:0000313" key="3">
    <source>
        <dbReference type="Proteomes" id="UP000277424"/>
    </source>
</evidence>